<name>A0A8R1HXE1_CAEJA</name>
<dbReference type="EnsemblMetazoa" id="CJA14727.1">
    <property type="protein sequence ID" value="CJA14727.1"/>
    <property type="gene ID" value="WBGene00133931"/>
</dbReference>
<evidence type="ECO:0000313" key="2">
    <source>
        <dbReference type="EnsemblMetazoa" id="CJA14727.1"/>
    </source>
</evidence>
<evidence type="ECO:0000313" key="3">
    <source>
        <dbReference type="Proteomes" id="UP000005237"/>
    </source>
</evidence>
<feature type="signal peptide" evidence="1">
    <location>
        <begin position="1"/>
        <end position="18"/>
    </location>
</feature>
<keyword evidence="1" id="KW-0732">Signal</keyword>
<proteinExistence type="predicted"/>
<sequence>MNACFFFALLAVLTCINAQYAAYPAGNSYEKELKDNYMCSYQASYDLIGQFGKHYRSHVNFCQNAYKTDSCVKCCKMAARIQNSAVSENDIIGFNIVLKRQPLCICCAPTGY</sequence>
<reference evidence="2" key="2">
    <citation type="submission" date="2022-06" db="UniProtKB">
        <authorList>
            <consortium name="EnsemblMetazoa"/>
        </authorList>
    </citation>
    <scope>IDENTIFICATION</scope>
    <source>
        <strain evidence="2">DF5081</strain>
    </source>
</reference>
<evidence type="ECO:0000256" key="1">
    <source>
        <dbReference type="SAM" id="SignalP"/>
    </source>
</evidence>
<feature type="chain" id="PRO_5035809173" evidence="1">
    <location>
        <begin position="19"/>
        <end position="112"/>
    </location>
</feature>
<keyword evidence="3" id="KW-1185">Reference proteome</keyword>
<accession>A0A8R1HXE1</accession>
<dbReference type="Proteomes" id="UP000005237">
    <property type="component" value="Unassembled WGS sequence"/>
</dbReference>
<protein>
    <submittedName>
        <fullName evidence="2">Uncharacterized protein</fullName>
    </submittedName>
</protein>
<reference evidence="3" key="1">
    <citation type="submission" date="2010-08" db="EMBL/GenBank/DDBJ databases">
        <authorList>
            <consortium name="Caenorhabditis japonica Sequencing Consortium"/>
            <person name="Wilson R.K."/>
        </authorList>
    </citation>
    <scope>NUCLEOTIDE SEQUENCE [LARGE SCALE GENOMIC DNA]</scope>
    <source>
        <strain evidence="3">DF5081</strain>
    </source>
</reference>
<dbReference type="AlphaFoldDB" id="A0A8R1HXE1"/>
<organism evidence="2 3">
    <name type="scientific">Caenorhabditis japonica</name>
    <dbReference type="NCBI Taxonomy" id="281687"/>
    <lineage>
        <taxon>Eukaryota</taxon>
        <taxon>Metazoa</taxon>
        <taxon>Ecdysozoa</taxon>
        <taxon>Nematoda</taxon>
        <taxon>Chromadorea</taxon>
        <taxon>Rhabditida</taxon>
        <taxon>Rhabditina</taxon>
        <taxon>Rhabditomorpha</taxon>
        <taxon>Rhabditoidea</taxon>
        <taxon>Rhabditidae</taxon>
        <taxon>Peloderinae</taxon>
        <taxon>Caenorhabditis</taxon>
    </lineage>
</organism>